<feature type="region of interest" description="Disordered" evidence="2">
    <location>
        <begin position="444"/>
        <end position="464"/>
    </location>
</feature>
<dbReference type="PANTHER" id="PTHR47691">
    <property type="entry name" value="REGULATOR-RELATED"/>
    <property type="match status" value="1"/>
</dbReference>
<sequence length="473" mass="50570">MASTHPDRQGLTAEPAPVHQIIDRCAGLPLALALVCARAAIAPATPLAELATALREADGTLDAFATDDPTTDVRAVLSWSYQAVSPPAARLFRLLGLHPGAEVSVAAAASLSGDTATRIQPLLTELAAAGLVEEHRLGRFTCHDLLRAFAGELAGERSEPVESRTAIHRLLDHYLHTAHRAADLQFPSRTATTLAPAQPGVSIGALSDGPHGAAWFTAEHENLTAAVRYAAAHRFDTHAWQLTWSLATYLDRRGHWTDLHLLAVEATEAGHRLHNDDAQARSLRLQARAQLRLGDPYAAADLLSRALAFDTGAAARGHAYYALVEVAIELGDTDGAQAHLTRALDEFRKAGDAVWQANVLSATGWLHVQARRYRQAVVVCSEALALQQRVGTPQEQASSLDTLGLAHHRLGDLDEATGLYDRAIESFEQAGDLPGLAATLTRRADTHASAGHPTAAHADRERAAGIQEQLRLA</sequence>
<keyword evidence="1" id="KW-0802">TPR repeat</keyword>
<dbReference type="SUPFAM" id="SSF48452">
    <property type="entry name" value="TPR-like"/>
    <property type="match status" value="1"/>
</dbReference>
<accession>A0A1H1UI80</accession>
<feature type="repeat" description="TPR" evidence="1">
    <location>
        <begin position="397"/>
        <end position="430"/>
    </location>
</feature>
<dbReference type="AlphaFoldDB" id="A0A1H1UI80"/>
<gene>
    <name evidence="3" type="ORF">SAMN04489716_1442</name>
</gene>
<dbReference type="Proteomes" id="UP000198688">
    <property type="component" value="Chromosome I"/>
</dbReference>
<reference evidence="3 4" key="1">
    <citation type="submission" date="2016-10" db="EMBL/GenBank/DDBJ databases">
        <authorList>
            <person name="de Groot N.N."/>
        </authorList>
    </citation>
    <scope>NUCLEOTIDE SEQUENCE [LARGE SCALE GENOMIC DNA]</scope>
    <source>
        <strain evidence="3 4">DSM 43941</strain>
    </source>
</reference>
<dbReference type="InterPro" id="IPR011990">
    <property type="entry name" value="TPR-like_helical_dom_sf"/>
</dbReference>
<proteinExistence type="predicted"/>
<dbReference type="PROSITE" id="PS50005">
    <property type="entry name" value="TPR"/>
    <property type="match status" value="1"/>
</dbReference>
<dbReference type="PANTHER" id="PTHR47691:SF3">
    <property type="entry name" value="HTH-TYPE TRANSCRIPTIONAL REGULATOR RV0890C-RELATED"/>
    <property type="match status" value="1"/>
</dbReference>
<keyword evidence="4" id="KW-1185">Reference proteome</keyword>
<evidence type="ECO:0000256" key="2">
    <source>
        <dbReference type="SAM" id="MobiDB-lite"/>
    </source>
</evidence>
<dbReference type="STRING" id="113562.SAMN04489716_1442"/>
<evidence type="ECO:0000313" key="4">
    <source>
        <dbReference type="Proteomes" id="UP000198688"/>
    </source>
</evidence>
<evidence type="ECO:0000256" key="1">
    <source>
        <dbReference type="PROSITE-ProRule" id="PRU00339"/>
    </source>
</evidence>
<organism evidence="3 4">
    <name type="scientific">Actinoplanes derwentensis</name>
    <dbReference type="NCBI Taxonomy" id="113562"/>
    <lineage>
        <taxon>Bacteria</taxon>
        <taxon>Bacillati</taxon>
        <taxon>Actinomycetota</taxon>
        <taxon>Actinomycetes</taxon>
        <taxon>Micromonosporales</taxon>
        <taxon>Micromonosporaceae</taxon>
        <taxon>Actinoplanes</taxon>
    </lineage>
</organism>
<evidence type="ECO:0000313" key="3">
    <source>
        <dbReference type="EMBL" id="SDS71991.1"/>
    </source>
</evidence>
<name>A0A1H1UI80_9ACTN</name>
<protein>
    <submittedName>
        <fullName evidence="3">Tfp pilus assembly protein PilF</fullName>
    </submittedName>
</protein>
<dbReference type="InterPro" id="IPR019734">
    <property type="entry name" value="TPR_rpt"/>
</dbReference>
<dbReference type="EMBL" id="LT629758">
    <property type="protein sequence ID" value="SDS71991.1"/>
    <property type="molecule type" value="Genomic_DNA"/>
</dbReference>
<dbReference type="SMART" id="SM00028">
    <property type="entry name" value="TPR"/>
    <property type="match status" value="4"/>
</dbReference>
<dbReference type="Pfam" id="PF13424">
    <property type="entry name" value="TPR_12"/>
    <property type="match status" value="1"/>
</dbReference>
<dbReference type="Gene3D" id="1.25.40.10">
    <property type="entry name" value="Tetratricopeptide repeat domain"/>
    <property type="match status" value="2"/>
</dbReference>